<gene>
    <name evidence="1" type="ordered locus">AXX17_At5g20180</name>
</gene>
<dbReference type="Proteomes" id="UP000078284">
    <property type="component" value="Chromosome 5"/>
</dbReference>
<dbReference type="EMBL" id="LUHQ01000005">
    <property type="protein sequence ID" value="OAO94729.1"/>
    <property type="molecule type" value="Genomic_DNA"/>
</dbReference>
<sequence>MKIIHRDPVLHAQRVAAIKKAKGTPAARKHASESMKAFFSNPVNREQRSLSMKGKSQFLGRISEFRSM</sequence>
<comment type="caution">
    <text evidence="1">The sequence shown here is derived from an EMBL/GenBank/DDBJ whole genome shotgun (WGS) entry which is preliminary data.</text>
</comment>
<organism evidence="1 2">
    <name type="scientific">Arabidopsis thaliana</name>
    <name type="common">Mouse-ear cress</name>
    <dbReference type="NCBI Taxonomy" id="3702"/>
    <lineage>
        <taxon>Eukaryota</taxon>
        <taxon>Viridiplantae</taxon>
        <taxon>Streptophyta</taxon>
        <taxon>Embryophyta</taxon>
        <taxon>Tracheophyta</taxon>
        <taxon>Spermatophyta</taxon>
        <taxon>Magnoliopsida</taxon>
        <taxon>eudicotyledons</taxon>
        <taxon>Gunneridae</taxon>
        <taxon>Pentapetalae</taxon>
        <taxon>rosids</taxon>
        <taxon>malvids</taxon>
        <taxon>Brassicales</taxon>
        <taxon>Brassicaceae</taxon>
        <taxon>Camelineae</taxon>
        <taxon>Arabidopsis</taxon>
    </lineage>
</organism>
<dbReference type="AlphaFoldDB" id="A0A178ULR6"/>
<name>A0A178ULR6_ARATH</name>
<evidence type="ECO:0000313" key="1">
    <source>
        <dbReference type="EMBL" id="OAO94729.1"/>
    </source>
</evidence>
<protein>
    <submittedName>
        <fullName evidence="1">Uncharacterized protein</fullName>
    </submittedName>
</protein>
<reference evidence="2" key="1">
    <citation type="journal article" date="2016" name="Proc. Natl. Acad. Sci. U.S.A.">
        <title>Chromosome-level assembly of Arabidopsis thaliana Ler reveals the extent of translocation and inversion polymorphisms.</title>
        <authorList>
            <person name="Zapata L."/>
            <person name="Ding J."/>
            <person name="Willing E.M."/>
            <person name="Hartwig B."/>
            <person name="Bezdan D."/>
            <person name="Jiao W.B."/>
            <person name="Patel V."/>
            <person name="Velikkakam James G."/>
            <person name="Koornneef M."/>
            <person name="Ossowski S."/>
            <person name="Schneeberger K."/>
        </authorList>
    </citation>
    <scope>NUCLEOTIDE SEQUENCE [LARGE SCALE GENOMIC DNA]</scope>
    <source>
        <strain evidence="2">cv. Landsberg erecta</strain>
    </source>
</reference>
<evidence type="ECO:0000313" key="2">
    <source>
        <dbReference type="Proteomes" id="UP000078284"/>
    </source>
</evidence>
<proteinExistence type="predicted"/>
<accession>A0A178ULR6</accession>
<dbReference type="ExpressionAtlas" id="A0A178ULR6">
    <property type="expression patterns" value="baseline and differential"/>
</dbReference>